<evidence type="ECO:0000313" key="4">
    <source>
        <dbReference type="EMBL" id="KLV27047.1"/>
    </source>
</evidence>
<evidence type="ECO:0000256" key="1">
    <source>
        <dbReference type="SAM" id="Phobius"/>
    </source>
</evidence>
<keyword evidence="1" id="KW-0812">Transmembrane</keyword>
<comment type="caution">
    <text evidence="4">The sequence shown here is derived from an EMBL/GenBank/DDBJ whole genome shotgun (WGS) entry which is preliminary data.</text>
</comment>
<sequence length="437" mass="50177">MYEEEEQRLSRLKADLEKAALPLEKAEEAILSGILKAKQEKNRAKKKQKRLIGLAIAAIIIISFVTSIRISPTFANALSSIPGMEWLIGYIEQDKGYSAIIENDYYQKVDVSETKGDLTLKINGVIIDESGINIFYTLQSTKSLTGGKIKDVNLFNKEEFPEHAQSNNVFFADDIENEFQDKVEYQFVKPFSFKELKFNFEFITVIDNREIKFLIPFELKENVKKQITYPINQVVEVENQKMTIEEMIVYPLRIGVKVAFDPANTKEILGFEDMRLENENGEVWSSIANGVVNTTLSKYEKMYYLQSNYFEKPKDLYLRINKLMAIDKEEAMVIVNTETNTLINNPKDERLKLGKTSKTQVEFSMDSNSEEDPKDLFSTAIAADGKELSISKIESRSSHKEISWILSFDNTMYKNPLKLKLAAYPNYIKGDIKVKLK</sequence>
<feature type="domain" description="DUF5643" evidence="3">
    <location>
        <begin position="227"/>
        <end position="333"/>
    </location>
</feature>
<dbReference type="Pfam" id="PF13786">
    <property type="entry name" value="DUF4179"/>
    <property type="match status" value="1"/>
</dbReference>
<dbReference type="InterPro" id="IPR040680">
    <property type="entry name" value="DUF5643"/>
</dbReference>
<keyword evidence="1" id="KW-1133">Transmembrane helix</keyword>
<dbReference type="RefSeq" id="WP_047941588.1">
    <property type="nucleotide sequence ID" value="NZ_JBANBP010000248.1"/>
</dbReference>
<dbReference type="Pfam" id="PF18705">
    <property type="entry name" value="DUF5643"/>
    <property type="match status" value="1"/>
</dbReference>
<dbReference type="InterPro" id="IPR025436">
    <property type="entry name" value="DUF4179"/>
</dbReference>
<reference evidence="4 5" key="1">
    <citation type="submission" date="2015-05" db="EMBL/GenBank/DDBJ databases">
        <title>Whole genome sequence and identification of bacterial endophytes from Costus igneus.</title>
        <authorList>
            <person name="Lee Y.P."/>
            <person name="Gan H.M."/>
            <person name="Eng W."/>
            <person name="Wheatley M.S."/>
            <person name="Caraballo A."/>
            <person name="Polter S."/>
            <person name="Savka M.A."/>
            <person name="Hudson A.O."/>
        </authorList>
    </citation>
    <scope>NUCLEOTIDE SEQUENCE [LARGE SCALE GENOMIC DNA]</scope>
    <source>
        <strain evidence="4 5">RIT379</strain>
    </source>
</reference>
<keyword evidence="5" id="KW-1185">Reference proteome</keyword>
<dbReference type="OrthoDB" id="2725974at2"/>
<dbReference type="EMBL" id="LDPH01000006">
    <property type="protein sequence ID" value="KLV27047.1"/>
    <property type="molecule type" value="Genomic_DNA"/>
</dbReference>
<feature type="domain" description="DUF4179" evidence="2">
    <location>
        <begin position="45"/>
        <end position="140"/>
    </location>
</feature>
<evidence type="ECO:0000259" key="2">
    <source>
        <dbReference type="Pfam" id="PF13786"/>
    </source>
</evidence>
<dbReference type="Gene3D" id="2.60.40.1630">
    <property type="entry name" value="bacillus anthracis domain"/>
    <property type="match status" value="1"/>
</dbReference>
<organism evidence="4 5">
    <name type="scientific">Niallia circulans</name>
    <name type="common">Bacillus circulans</name>
    <dbReference type="NCBI Taxonomy" id="1397"/>
    <lineage>
        <taxon>Bacteria</taxon>
        <taxon>Bacillati</taxon>
        <taxon>Bacillota</taxon>
        <taxon>Bacilli</taxon>
        <taxon>Bacillales</taxon>
        <taxon>Bacillaceae</taxon>
        <taxon>Niallia</taxon>
    </lineage>
</organism>
<proteinExistence type="predicted"/>
<dbReference type="AlphaFoldDB" id="A0A0J1IM50"/>
<feature type="transmembrane region" description="Helical" evidence="1">
    <location>
        <begin position="51"/>
        <end position="70"/>
    </location>
</feature>
<evidence type="ECO:0008006" key="6">
    <source>
        <dbReference type="Google" id="ProtNLM"/>
    </source>
</evidence>
<protein>
    <recommendedName>
        <fullName evidence="6">DUF4179 domain-containing protein</fullName>
    </recommendedName>
</protein>
<name>A0A0J1IM50_NIACI</name>
<dbReference type="PATRIC" id="fig|1397.4.peg.4936"/>
<gene>
    <name evidence="4" type="ORF">ABW02_08780</name>
</gene>
<evidence type="ECO:0000313" key="5">
    <source>
        <dbReference type="Proteomes" id="UP000036045"/>
    </source>
</evidence>
<accession>A0A0J1IM50</accession>
<evidence type="ECO:0000259" key="3">
    <source>
        <dbReference type="Pfam" id="PF18705"/>
    </source>
</evidence>
<keyword evidence="1" id="KW-0472">Membrane</keyword>
<dbReference type="Proteomes" id="UP000036045">
    <property type="component" value="Unassembled WGS sequence"/>
</dbReference>